<evidence type="ECO:0000256" key="1">
    <source>
        <dbReference type="SAM" id="MobiDB-lite"/>
    </source>
</evidence>
<feature type="region of interest" description="Disordered" evidence="1">
    <location>
        <begin position="1"/>
        <end position="42"/>
    </location>
</feature>
<accession>A0A0A9EW98</accession>
<reference evidence="2" key="1">
    <citation type="submission" date="2014-09" db="EMBL/GenBank/DDBJ databases">
        <authorList>
            <person name="Magalhaes I.L.F."/>
            <person name="Oliveira U."/>
            <person name="Santos F.R."/>
            <person name="Vidigal T.H.D.A."/>
            <person name="Brescovit A.D."/>
            <person name="Santos A.J."/>
        </authorList>
    </citation>
    <scope>NUCLEOTIDE SEQUENCE</scope>
    <source>
        <tissue evidence="2">Shoot tissue taken approximately 20 cm above the soil surface</tissue>
    </source>
</reference>
<dbReference type="EMBL" id="GBRH01193519">
    <property type="protein sequence ID" value="JAE04377.1"/>
    <property type="molecule type" value="Transcribed_RNA"/>
</dbReference>
<feature type="compositionally biased region" description="Low complexity" evidence="1">
    <location>
        <begin position="27"/>
        <end position="37"/>
    </location>
</feature>
<reference evidence="2" key="2">
    <citation type="journal article" date="2015" name="Data Brief">
        <title>Shoot transcriptome of the giant reed, Arundo donax.</title>
        <authorList>
            <person name="Barrero R.A."/>
            <person name="Guerrero F.D."/>
            <person name="Moolhuijzen P."/>
            <person name="Goolsby J.A."/>
            <person name="Tidwell J."/>
            <person name="Bellgard S.E."/>
            <person name="Bellgard M.I."/>
        </authorList>
    </citation>
    <scope>NUCLEOTIDE SEQUENCE</scope>
    <source>
        <tissue evidence="2">Shoot tissue taken approximately 20 cm above the soil surface</tissue>
    </source>
</reference>
<evidence type="ECO:0000313" key="2">
    <source>
        <dbReference type="EMBL" id="JAE04377.1"/>
    </source>
</evidence>
<dbReference type="AlphaFoldDB" id="A0A0A9EW98"/>
<organism evidence="2">
    <name type="scientific">Arundo donax</name>
    <name type="common">Giant reed</name>
    <name type="synonym">Donax arundinaceus</name>
    <dbReference type="NCBI Taxonomy" id="35708"/>
    <lineage>
        <taxon>Eukaryota</taxon>
        <taxon>Viridiplantae</taxon>
        <taxon>Streptophyta</taxon>
        <taxon>Embryophyta</taxon>
        <taxon>Tracheophyta</taxon>
        <taxon>Spermatophyta</taxon>
        <taxon>Magnoliopsida</taxon>
        <taxon>Liliopsida</taxon>
        <taxon>Poales</taxon>
        <taxon>Poaceae</taxon>
        <taxon>PACMAD clade</taxon>
        <taxon>Arundinoideae</taxon>
        <taxon>Arundineae</taxon>
        <taxon>Arundo</taxon>
    </lineage>
</organism>
<protein>
    <submittedName>
        <fullName evidence="2">Pco072468</fullName>
    </submittedName>
</protein>
<name>A0A0A9EW98_ARUDO</name>
<proteinExistence type="predicted"/>
<sequence>MRFWTCTRGERSSTCTRGGGPRRRRCTSATSSPSCSPNQQSTLDQSMIVKVAIRSPLDGPSESHGPRDGIKWRMCCIVFTMKASVEYFI</sequence>